<evidence type="ECO:0000259" key="6">
    <source>
        <dbReference type="PROSITE" id="PS51175"/>
    </source>
</evidence>
<dbReference type="GO" id="GO:0005975">
    <property type="term" value="P:carbohydrate metabolic process"/>
    <property type="evidence" value="ECO:0007669"/>
    <property type="project" value="InterPro"/>
</dbReference>
<evidence type="ECO:0000256" key="2">
    <source>
        <dbReference type="ARBA" id="ARBA00022729"/>
    </source>
</evidence>
<dbReference type="InterPro" id="IPR006584">
    <property type="entry name" value="Cellulose-bd_IV"/>
</dbReference>
<dbReference type="InterPro" id="IPR008979">
    <property type="entry name" value="Galactose-bd-like_sf"/>
</dbReference>
<dbReference type="Gene3D" id="2.115.10.20">
    <property type="entry name" value="Glycosyl hydrolase domain, family 43"/>
    <property type="match status" value="1"/>
</dbReference>
<keyword evidence="4" id="KW-0119">Carbohydrate metabolism</keyword>
<evidence type="ECO:0000313" key="8">
    <source>
        <dbReference type="EMBL" id="CAB4620632.1"/>
    </source>
</evidence>
<feature type="domain" description="CBM6" evidence="6">
    <location>
        <begin position="289"/>
        <end position="412"/>
    </location>
</feature>
<evidence type="ECO:0000256" key="1">
    <source>
        <dbReference type="ARBA" id="ARBA00009865"/>
    </source>
</evidence>
<protein>
    <submittedName>
        <fullName evidence="8">Unannotated protein</fullName>
    </submittedName>
</protein>
<evidence type="ECO:0000256" key="4">
    <source>
        <dbReference type="ARBA" id="ARBA00023277"/>
    </source>
</evidence>
<dbReference type="AlphaFoldDB" id="A0A6J6I2K2"/>
<dbReference type="SUPFAM" id="SSF75005">
    <property type="entry name" value="Arabinanase/levansucrase/invertase"/>
    <property type="match status" value="1"/>
</dbReference>
<evidence type="ECO:0000256" key="5">
    <source>
        <dbReference type="ARBA" id="ARBA00023295"/>
    </source>
</evidence>
<gene>
    <name evidence="7" type="ORF">UFOPK1440_00428</name>
    <name evidence="8" type="ORF">UFOPK1946_00445</name>
</gene>
<keyword evidence="3" id="KW-0378">Hydrolase</keyword>
<evidence type="ECO:0000256" key="3">
    <source>
        <dbReference type="ARBA" id="ARBA00022801"/>
    </source>
</evidence>
<comment type="similarity">
    <text evidence="1">Belongs to the glycosyl hydrolase 43 family.</text>
</comment>
<dbReference type="SMART" id="SM00606">
    <property type="entry name" value="CBD_IV"/>
    <property type="match status" value="1"/>
</dbReference>
<dbReference type="InterPro" id="IPR052176">
    <property type="entry name" value="Glycosyl_Hydrlase_43_Enz"/>
</dbReference>
<dbReference type="PROSITE" id="PS51175">
    <property type="entry name" value="CBM6"/>
    <property type="match status" value="1"/>
</dbReference>
<dbReference type="CDD" id="cd04084">
    <property type="entry name" value="CBM6_xylanase-like"/>
    <property type="match status" value="1"/>
</dbReference>
<dbReference type="GO" id="GO:0004553">
    <property type="term" value="F:hydrolase activity, hydrolyzing O-glycosyl compounds"/>
    <property type="evidence" value="ECO:0007669"/>
    <property type="project" value="InterPro"/>
</dbReference>
<dbReference type="Pfam" id="PF04616">
    <property type="entry name" value="Glyco_hydro_43"/>
    <property type="match status" value="1"/>
</dbReference>
<keyword evidence="5" id="KW-0326">Glycosidase</keyword>
<dbReference type="GO" id="GO:0030246">
    <property type="term" value="F:carbohydrate binding"/>
    <property type="evidence" value="ECO:0007669"/>
    <property type="project" value="InterPro"/>
</dbReference>
<name>A0A6J6I2K2_9ZZZZ</name>
<dbReference type="EMBL" id="CAEZSP010000014">
    <property type="protein sequence ID" value="CAB4540491.1"/>
    <property type="molecule type" value="Genomic_DNA"/>
</dbReference>
<evidence type="ECO:0000313" key="7">
    <source>
        <dbReference type="EMBL" id="CAB4540491.1"/>
    </source>
</evidence>
<dbReference type="PANTHER" id="PTHR43772">
    <property type="entry name" value="ENDO-1,4-BETA-XYLANASE"/>
    <property type="match status" value="1"/>
</dbReference>
<dbReference type="Pfam" id="PF03422">
    <property type="entry name" value="CBM_6"/>
    <property type="match status" value="1"/>
</dbReference>
<dbReference type="Gene3D" id="2.60.120.260">
    <property type="entry name" value="Galactose-binding domain-like"/>
    <property type="match status" value="1"/>
</dbReference>
<dbReference type="InterPro" id="IPR006710">
    <property type="entry name" value="Glyco_hydro_43"/>
</dbReference>
<proteinExistence type="inferred from homology"/>
<dbReference type="InterPro" id="IPR005084">
    <property type="entry name" value="CBM6"/>
</dbReference>
<dbReference type="InterPro" id="IPR023296">
    <property type="entry name" value="Glyco_hydro_beta-prop_sf"/>
</dbReference>
<dbReference type="EMBL" id="CAEZVG010000014">
    <property type="protein sequence ID" value="CAB4620632.1"/>
    <property type="molecule type" value="Genomic_DNA"/>
</dbReference>
<accession>A0A6J6I2K2</accession>
<reference evidence="8" key="1">
    <citation type="submission" date="2020-05" db="EMBL/GenBank/DDBJ databases">
        <authorList>
            <person name="Chiriac C."/>
            <person name="Salcher M."/>
            <person name="Ghai R."/>
            <person name="Kavagutti S V."/>
        </authorList>
    </citation>
    <scope>NUCLEOTIDE SEQUENCE</scope>
</reference>
<sequence>MELSNKALKNPIIPGRGVCDPHIHIFNNRAYLYASHDLSPQNELWHMEDWQIWSSPDLVNWKLESTLRPEDLYMGPSHQCWAVDAATRNGKYFLYFSDGNQRTGVAVSDAPGGPFTDALGKPLLDGTLTTTTEYDPAIFIDDDGSAHILFGGPAWAYGPGAGYYMAELGDDMTSIKSAPRLIEVNHDADDKASLHKHNGTYYLTWASFYATSTNLYGPYTLRGNFGASPDHGSFFSFNGQDFNAFTIFDPHFVHRATGITYIHYRDNGEIATDGLIVEMGVGQYDAQWNKIEAEWFMAAHNCVKRENPRLGFDMTDIQDGSYLYYPKIRNVPKNALIHFYASPKVETKIEIRSGAVDGALLGTAELAPGFMAWKGYKSFTTQLENAAGELDLYLVFRGAGKSLIDLDWFSFAKG</sequence>
<dbReference type="SUPFAM" id="SSF49785">
    <property type="entry name" value="Galactose-binding domain-like"/>
    <property type="match status" value="1"/>
</dbReference>
<organism evidence="8">
    <name type="scientific">freshwater metagenome</name>
    <dbReference type="NCBI Taxonomy" id="449393"/>
    <lineage>
        <taxon>unclassified sequences</taxon>
        <taxon>metagenomes</taxon>
        <taxon>ecological metagenomes</taxon>
    </lineage>
</organism>
<dbReference type="PANTHER" id="PTHR43772:SF2">
    <property type="entry name" value="PUTATIVE (AFU_ORTHOLOGUE AFUA_2G04480)-RELATED"/>
    <property type="match status" value="1"/>
</dbReference>
<keyword evidence="2" id="KW-0732">Signal</keyword>
<dbReference type="CDD" id="cd08990">
    <property type="entry name" value="GH43_AXH_like"/>
    <property type="match status" value="1"/>
</dbReference>